<dbReference type="FunFam" id="1.10.10.10:FF:000007">
    <property type="entry name" value="Ferric uptake regulation protein"/>
    <property type="match status" value="1"/>
</dbReference>
<keyword evidence="7" id="KW-0805">Transcription regulation</keyword>
<keyword evidence="9" id="KW-0804">Transcription</keyword>
<reference evidence="10" key="1">
    <citation type="journal article" date="2015" name="Nature">
        <title>Complex archaea that bridge the gap between prokaryotes and eukaryotes.</title>
        <authorList>
            <person name="Spang A."/>
            <person name="Saw J.H."/>
            <person name="Jorgensen S.L."/>
            <person name="Zaremba-Niedzwiedzka K."/>
            <person name="Martijn J."/>
            <person name="Lind A.E."/>
            <person name="van Eijk R."/>
            <person name="Schleper C."/>
            <person name="Guy L."/>
            <person name="Ettema T.J."/>
        </authorList>
    </citation>
    <scope>NUCLEOTIDE SEQUENCE</scope>
</reference>
<evidence type="ECO:0008006" key="11">
    <source>
        <dbReference type="Google" id="ProtNLM"/>
    </source>
</evidence>
<gene>
    <name evidence="10" type="ORF">LCGC14_1021660</name>
</gene>
<name>A0A0F9R370_9ZZZZ</name>
<dbReference type="GO" id="GO:0003700">
    <property type="term" value="F:DNA-binding transcription factor activity"/>
    <property type="evidence" value="ECO:0007669"/>
    <property type="project" value="InterPro"/>
</dbReference>
<dbReference type="PANTHER" id="PTHR33202:SF8">
    <property type="entry name" value="PEROXIDE-RESPONSIVE REPRESSOR PERR"/>
    <property type="match status" value="1"/>
</dbReference>
<evidence type="ECO:0000256" key="4">
    <source>
        <dbReference type="ARBA" id="ARBA00022491"/>
    </source>
</evidence>
<dbReference type="CDD" id="cd07153">
    <property type="entry name" value="Fur_like"/>
    <property type="match status" value="1"/>
</dbReference>
<dbReference type="PANTHER" id="PTHR33202">
    <property type="entry name" value="ZINC UPTAKE REGULATION PROTEIN"/>
    <property type="match status" value="1"/>
</dbReference>
<keyword evidence="6" id="KW-0862">Zinc</keyword>
<comment type="similarity">
    <text evidence="2">Belongs to the Fur family.</text>
</comment>
<dbReference type="GO" id="GO:0005737">
    <property type="term" value="C:cytoplasm"/>
    <property type="evidence" value="ECO:0007669"/>
    <property type="project" value="UniProtKB-SubCell"/>
</dbReference>
<dbReference type="InterPro" id="IPR043135">
    <property type="entry name" value="Fur_C"/>
</dbReference>
<dbReference type="GO" id="GO:0008270">
    <property type="term" value="F:zinc ion binding"/>
    <property type="evidence" value="ECO:0007669"/>
    <property type="project" value="TreeGrafter"/>
</dbReference>
<dbReference type="Gene3D" id="3.30.1490.190">
    <property type="match status" value="1"/>
</dbReference>
<evidence type="ECO:0000256" key="2">
    <source>
        <dbReference type="ARBA" id="ARBA00007957"/>
    </source>
</evidence>
<protein>
    <recommendedName>
        <fullName evidence="11">Ferric uptake regulation protein</fullName>
    </recommendedName>
</protein>
<keyword evidence="3" id="KW-0963">Cytoplasm</keyword>
<dbReference type="SUPFAM" id="SSF46785">
    <property type="entry name" value="Winged helix' DNA-binding domain"/>
    <property type="match status" value="1"/>
</dbReference>
<comment type="caution">
    <text evidence="10">The sequence shown here is derived from an EMBL/GenBank/DDBJ whole genome shotgun (WGS) entry which is preliminary data.</text>
</comment>
<evidence type="ECO:0000256" key="5">
    <source>
        <dbReference type="ARBA" id="ARBA00022723"/>
    </source>
</evidence>
<organism evidence="10">
    <name type="scientific">marine sediment metagenome</name>
    <dbReference type="NCBI Taxonomy" id="412755"/>
    <lineage>
        <taxon>unclassified sequences</taxon>
        <taxon>metagenomes</taxon>
        <taxon>ecological metagenomes</taxon>
    </lineage>
</organism>
<dbReference type="InterPro" id="IPR036388">
    <property type="entry name" value="WH-like_DNA-bd_sf"/>
</dbReference>
<evidence type="ECO:0000313" key="10">
    <source>
        <dbReference type="EMBL" id="KKN11918.1"/>
    </source>
</evidence>
<dbReference type="EMBL" id="LAZR01004087">
    <property type="protein sequence ID" value="KKN11918.1"/>
    <property type="molecule type" value="Genomic_DNA"/>
</dbReference>
<evidence type="ECO:0000256" key="6">
    <source>
        <dbReference type="ARBA" id="ARBA00022833"/>
    </source>
</evidence>
<dbReference type="AlphaFoldDB" id="A0A0F9R370"/>
<comment type="subcellular location">
    <subcellularLocation>
        <location evidence="1">Cytoplasm</location>
    </subcellularLocation>
</comment>
<accession>A0A0F9R370</accession>
<sequence length="152" mass="17447">MITNMEKIKTLLEEKGIKPTFQRLKILEYLSNNLNNHPTVEMVYEKLLNDIPTLSLTTVYNTLNNFLEKRLVFGVTITGTEVRYDFNTDYHHHFLCKKCGQIIDIDLKCAYAEGEKGIISGHRIDEIHGYFKGICKDCSKNVGKKSRGRSSS</sequence>
<dbReference type="InterPro" id="IPR002481">
    <property type="entry name" value="FUR"/>
</dbReference>
<keyword evidence="5" id="KW-0479">Metal-binding</keyword>
<keyword evidence="4" id="KW-0678">Repressor</keyword>
<evidence type="ECO:0000256" key="1">
    <source>
        <dbReference type="ARBA" id="ARBA00004496"/>
    </source>
</evidence>
<dbReference type="GO" id="GO:1900376">
    <property type="term" value="P:regulation of secondary metabolite biosynthetic process"/>
    <property type="evidence" value="ECO:0007669"/>
    <property type="project" value="TreeGrafter"/>
</dbReference>
<dbReference type="Pfam" id="PF01475">
    <property type="entry name" value="FUR"/>
    <property type="match status" value="1"/>
</dbReference>
<dbReference type="InterPro" id="IPR036390">
    <property type="entry name" value="WH_DNA-bd_sf"/>
</dbReference>
<evidence type="ECO:0000256" key="8">
    <source>
        <dbReference type="ARBA" id="ARBA00023125"/>
    </source>
</evidence>
<proteinExistence type="inferred from homology"/>
<dbReference type="GO" id="GO:0000976">
    <property type="term" value="F:transcription cis-regulatory region binding"/>
    <property type="evidence" value="ECO:0007669"/>
    <property type="project" value="TreeGrafter"/>
</dbReference>
<dbReference type="GO" id="GO:0045892">
    <property type="term" value="P:negative regulation of DNA-templated transcription"/>
    <property type="evidence" value="ECO:0007669"/>
    <property type="project" value="TreeGrafter"/>
</dbReference>
<keyword evidence="8" id="KW-0238">DNA-binding</keyword>
<evidence type="ECO:0000256" key="3">
    <source>
        <dbReference type="ARBA" id="ARBA00022490"/>
    </source>
</evidence>
<evidence type="ECO:0000256" key="9">
    <source>
        <dbReference type="ARBA" id="ARBA00023163"/>
    </source>
</evidence>
<dbReference type="Gene3D" id="1.10.10.10">
    <property type="entry name" value="Winged helix-like DNA-binding domain superfamily/Winged helix DNA-binding domain"/>
    <property type="match status" value="1"/>
</dbReference>
<evidence type="ECO:0000256" key="7">
    <source>
        <dbReference type="ARBA" id="ARBA00023015"/>
    </source>
</evidence>